<keyword evidence="8" id="KW-1185">Reference proteome</keyword>
<feature type="transmembrane region" description="Helical" evidence="6">
    <location>
        <begin position="266"/>
        <end position="286"/>
    </location>
</feature>
<dbReference type="InterPro" id="IPR045861">
    <property type="entry name" value="CorA_cytoplasmic_dom"/>
</dbReference>
<dbReference type="PANTHER" id="PTHR47891">
    <property type="entry name" value="TRANSPORTER-RELATED"/>
    <property type="match status" value="1"/>
</dbReference>
<keyword evidence="4 6" id="KW-1133">Transmembrane helix</keyword>
<dbReference type="GO" id="GO:0016020">
    <property type="term" value="C:membrane"/>
    <property type="evidence" value="ECO:0007669"/>
    <property type="project" value="UniProtKB-SubCell"/>
</dbReference>
<evidence type="ECO:0000256" key="5">
    <source>
        <dbReference type="ARBA" id="ARBA00023136"/>
    </source>
</evidence>
<dbReference type="PANTHER" id="PTHR47891:SF2">
    <property type="entry name" value="MAGNESIUM AND COBALT TRANSPORTER"/>
    <property type="match status" value="1"/>
</dbReference>
<dbReference type="AlphaFoldDB" id="A0A1D3TPT0"/>
<evidence type="ECO:0000256" key="2">
    <source>
        <dbReference type="ARBA" id="ARBA00009765"/>
    </source>
</evidence>
<dbReference type="CDD" id="cd12827">
    <property type="entry name" value="EcCorA_ZntB-like_u2"/>
    <property type="match status" value="1"/>
</dbReference>
<sequence>MSYGMTIERGYRFMIKIFRTIDNGMHQVSEIQEGCWVALTNPTSAEILEISNEYKVDINHLRAPLDEEERSRIEVEEDYTLVLVDIPVIEERNNKDWYVTIPLGIIITDELIFTVCLEDTPVLSAFMDGRVRNFYTYKKTRFILQILYKNATMFLNYLRVIDKKSEVIERKLHASTKNQELIELLELEKSLVYFTTSLRSNEVVLEKLLKIERIKQYPEDTELLEDVIIENKQAIEMANIYSGILSGTMDAFASVISNNLNIVMKFLATVTIVMSIPTMIASFYGMNVNAAGVPGASNPYGFLYVIIFSLIVSLAVAFFMAKKKLF</sequence>
<evidence type="ECO:0000313" key="7">
    <source>
        <dbReference type="EMBL" id="SCP95496.1"/>
    </source>
</evidence>
<comment type="similarity">
    <text evidence="2">Belongs to the CorA metal ion transporter (MIT) (TC 1.A.35) family.</text>
</comment>
<evidence type="ECO:0000256" key="4">
    <source>
        <dbReference type="ARBA" id="ARBA00022989"/>
    </source>
</evidence>
<feature type="transmembrane region" description="Helical" evidence="6">
    <location>
        <begin position="301"/>
        <end position="321"/>
    </location>
</feature>
<organism evidence="7 8">
    <name type="scientific">Anaerobium acetethylicum</name>
    <dbReference type="NCBI Taxonomy" id="1619234"/>
    <lineage>
        <taxon>Bacteria</taxon>
        <taxon>Bacillati</taxon>
        <taxon>Bacillota</taxon>
        <taxon>Clostridia</taxon>
        <taxon>Lachnospirales</taxon>
        <taxon>Lachnospiraceae</taxon>
        <taxon>Anaerobium</taxon>
    </lineage>
</organism>
<name>A0A1D3TPT0_9FIRM</name>
<keyword evidence="5 6" id="KW-0472">Membrane</keyword>
<dbReference type="EMBL" id="FMKA01000001">
    <property type="protein sequence ID" value="SCP95496.1"/>
    <property type="molecule type" value="Genomic_DNA"/>
</dbReference>
<dbReference type="Proteomes" id="UP000199315">
    <property type="component" value="Unassembled WGS sequence"/>
</dbReference>
<keyword evidence="3 6" id="KW-0812">Transmembrane</keyword>
<evidence type="ECO:0000313" key="8">
    <source>
        <dbReference type="Proteomes" id="UP000199315"/>
    </source>
</evidence>
<dbReference type="Gene3D" id="3.30.460.20">
    <property type="entry name" value="CorA soluble domain-like"/>
    <property type="match status" value="1"/>
</dbReference>
<accession>A0A1D3TPT0</accession>
<proteinExistence type="inferred from homology"/>
<dbReference type="Gene3D" id="1.20.58.340">
    <property type="entry name" value="Magnesium transport protein CorA, transmembrane region"/>
    <property type="match status" value="2"/>
</dbReference>
<dbReference type="Pfam" id="PF01544">
    <property type="entry name" value="CorA"/>
    <property type="match status" value="1"/>
</dbReference>
<dbReference type="SUPFAM" id="SSF143865">
    <property type="entry name" value="CorA soluble domain-like"/>
    <property type="match status" value="1"/>
</dbReference>
<dbReference type="STRING" id="1619234.SAMN05421730_1001613"/>
<evidence type="ECO:0000256" key="3">
    <source>
        <dbReference type="ARBA" id="ARBA00022692"/>
    </source>
</evidence>
<reference evidence="7 8" key="1">
    <citation type="submission" date="2016-09" db="EMBL/GenBank/DDBJ databases">
        <authorList>
            <person name="Capua I."/>
            <person name="De Benedictis P."/>
            <person name="Joannis T."/>
            <person name="Lombin L.H."/>
            <person name="Cattoli G."/>
        </authorList>
    </citation>
    <scope>NUCLEOTIDE SEQUENCE [LARGE SCALE GENOMIC DNA]</scope>
    <source>
        <strain evidence="7 8">GluBS11</strain>
    </source>
</reference>
<dbReference type="SUPFAM" id="SSF144083">
    <property type="entry name" value="Magnesium transport protein CorA, transmembrane region"/>
    <property type="match status" value="1"/>
</dbReference>
<dbReference type="InterPro" id="IPR002523">
    <property type="entry name" value="MgTranspt_CorA/ZnTranspt_ZntB"/>
</dbReference>
<evidence type="ECO:0000256" key="1">
    <source>
        <dbReference type="ARBA" id="ARBA00004141"/>
    </source>
</evidence>
<comment type="subcellular location">
    <subcellularLocation>
        <location evidence="1">Membrane</location>
        <topology evidence="1">Multi-pass membrane protein</topology>
    </subcellularLocation>
</comment>
<dbReference type="InterPro" id="IPR045863">
    <property type="entry name" value="CorA_TM1_TM2"/>
</dbReference>
<dbReference type="InterPro" id="IPR047199">
    <property type="entry name" value="CorA-like"/>
</dbReference>
<protein>
    <submittedName>
        <fullName evidence="7">Magnesium transporter</fullName>
    </submittedName>
</protein>
<dbReference type="GO" id="GO:0046873">
    <property type="term" value="F:metal ion transmembrane transporter activity"/>
    <property type="evidence" value="ECO:0007669"/>
    <property type="project" value="InterPro"/>
</dbReference>
<gene>
    <name evidence="7" type="ORF">SAMN05421730_1001613</name>
</gene>
<evidence type="ECO:0000256" key="6">
    <source>
        <dbReference type="SAM" id="Phobius"/>
    </source>
</evidence>